<dbReference type="EMBL" id="PKMF04000517">
    <property type="protein sequence ID" value="KAK7827664.1"/>
    <property type="molecule type" value="Genomic_DNA"/>
</dbReference>
<evidence type="ECO:0000313" key="2">
    <source>
        <dbReference type="EMBL" id="KAK7827664.1"/>
    </source>
</evidence>
<reference evidence="2 3" key="1">
    <citation type="journal article" date="2018" name="Sci. Data">
        <title>The draft genome sequence of cork oak.</title>
        <authorList>
            <person name="Ramos A.M."/>
            <person name="Usie A."/>
            <person name="Barbosa P."/>
            <person name="Barros P.M."/>
            <person name="Capote T."/>
            <person name="Chaves I."/>
            <person name="Simoes F."/>
            <person name="Abreu I."/>
            <person name="Carrasquinho I."/>
            <person name="Faro C."/>
            <person name="Guimaraes J.B."/>
            <person name="Mendonca D."/>
            <person name="Nobrega F."/>
            <person name="Rodrigues L."/>
            <person name="Saibo N.J.M."/>
            <person name="Varela M.C."/>
            <person name="Egas C."/>
            <person name="Matos J."/>
            <person name="Miguel C.M."/>
            <person name="Oliveira M.M."/>
            <person name="Ricardo C.P."/>
            <person name="Goncalves S."/>
        </authorList>
    </citation>
    <scope>NUCLEOTIDE SEQUENCE [LARGE SCALE GENOMIC DNA]</scope>
    <source>
        <strain evidence="3">cv. HL8</strain>
    </source>
</reference>
<accession>A0AAW0JLK5</accession>
<evidence type="ECO:0000313" key="3">
    <source>
        <dbReference type="Proteomes" id="UP000237347"/>
    </source>
</evidence>
<gene>
    <name evidence="2" type="ORF">CFP56_030892</name>
</gene>
<dbReference type="Proteomes" id="UP000237347">
    <property type="component" value="Unassembled WGS sequence"/>
</dbReference>
<dbReference type="InterPro" id="IPR026960">
    <property type="entry name" value="RVT-Znf"/>
</dbReference>
<sequence length="77" mass="8936">MFLWRVASDILPTKEKLTRFFPAMDPKCPLCDVSPESSLHLFVYCHAARFLWAGNVWGCRPNAMQFDCLVFVDRIEP</sequence>
<proteinExistence type="predicted"/>
<dbReference type="AlphaFoldDB" id="A0AAW0JLK5"/>
<evidence type="ECO:0000259" key="1">
    <source>
        <dbReference type="Pfam" id="PF13966"/>
    </source>
</evidence>
<comment type="caution">
    <text evidence="2">The sequence shown here is derived from an EMBL/GenBank/DDBJ whole genome shotgun (WGS) entry which is preliminary data.</text>
</comment>
<protein>
    <recommendedName>
        <fullName evidence="1">Reverse transcriptase zinc-binding domain-containing protein</fullName>
    </recommendedName>
</protein>
<name>A0AAW0JLK5_QUESU</name>
<dbReference type="Pfam" id="PF13966">
    <property type="entry name" value="zf-RVT"/>
    <property type="match status" value="1"/>
</dbReference>
<feature type="domain" description="Reverse transcriptase zinc-binding" evidence="1">
    <location>
        <begin position="1"/>
        <end position="52"/>
    </location>
</feature>
<organism evidence="2 3">
    <name type="scientific">Quercus suber</name>
    <name type="common">Cork oak</name>
    <dbReference type="NCBI Taxonomy" id="58331"/>
    <lineage>
        <taxon>Eukaryota</taxon>
        <taxon>Viridiplantae</taxon>
        <taxon>Streptophyta</taxon>
        <taxon>Embryophyta</taxon>
        <taxon>Tracheophyta</taxon>
        <taxon>Spermatophyta</taxon>
        <taxon>Magnoliopsida</taxon>
        <taxon>eudicotyledons</taxon>
        <taxon>Gunneridae</taxon>
        <taxon>Pentapetalae</taxon>
        <taxon>rosids</taxon>
        <taxon>fabids</taxon>
        <taxon>Fagales</taxon>
        <taxon>Fagaceae</taxon>
        <taxon>Quercus</taxon>
    </lineage>
</organism>
<keyword evidence="3" id="KW-1185">Reference proteome</keyword>